<evidence type="ECO:0000313" key="2">
    <source>
        <dbReference type="Proteomes" id="UP000018144"/>
    </source>
</evidence>
<dbReference type="AlphaFoldDB" id="U4LL91"/>
<accession>U4LL91</accession>
<sequence length="62" mass="6707">MYASHETTGAVYKQHKDHSIAPYFHLIPITTASKANLAAEKMCATECGGKYCKEAFSNGLAV</sequence>
<dbReference type="Proteomes" id="UP000018144">
    <property type="component" value="Unassembled WGS sequence"/>
</dbReference>
<evidence type="ECO:0000313" key="1">
    <source>
        <dbReference type="EMBL" id="CCX32327.1"/>
    </source>
</evidence>
<keyword evidence="2" id="KW-1185">Reference proteome</keyword>
<dbReference type="EMBL" id="HF935830">
    <property type="protein sequence ID" value="CCX32327.1"/>
    <property type="molecule type" value="Genomic_DNA"/>
</dbReference>
<protein>
    <submittedName>
        <fullName evidence="1">Uncharacterized protein</fullName>
    </submittedName>
</protein>
<reference evidence="1 2" key="1">
    <citation type="journal article" date="2013" name="PLoS Genet.">
        <title>The genome and development-dependent transcriptomes of Pyronema confluens: a window into fungal evolution.</title>
        <authorList>
            <person name="Traeger S."/>
            <person name="Altegoer F."/>
            <person name="Freitag M."/>
            <person name="Gabaldon T."/>
            <person name="Kempken F."/>
            <person name="Kumar A."/>
            <person name="Marcet-Houben M."/>
            <person name="Poggeler S."/>
            <person name="Stajich J.E."/>
            <person name="Nowrousian M."/>
        </authorList>
    </citation>
    <scope>NUCLEOTIDE SEQUENCE [LARGE SCALE GENOMIC DNA]</scope>
    <source>
        <strain evidence="2">CBS 100304</strain>
        <tissue evidence="1">Vegetative mycelium</tissue>
    </source>
</reference>
<name>U4LL91_PYROM</name>
<proteinExistence type="predicted"/>
<organism evidence="1 2">
    <name type="scientific">Pyronema omphalodes (strain CBS 100304)</name>
    <name type="common">Pyronema confluens</name>
    <dbReference type="NCBI Taxonomy" id="1076935"/>
    <lineage>
        <taxon>Eukaryota</taxon>
        <taxon>Fungi</taxon>
        <taxon>Dikarya</taxon>
        <taxon>Ascomycota</taxon>
        <taxon>Pezizomycotina</taxon>
        <taxon>Pezizomycetes</taxon>
        <taxon>Pezizales</taxon>
        <taxon>Pyronemataceae</taxon>
        <taxon>Pyronema</taxon>
    </lineage>
</organism>
<gene>
    <name evidence="1" type="ORF">PCON_12959</name>
</gene>